<sequence>MRLGCILIAAGLLAACGQEREAAPAEAPVAAPAPSESSELSSALEEEPAPLPADDVDYQTLSGYDSTWYVSAGWPGEYPAGFAVLDAGISAPAWTVPNGDREADASCTLPQFANYQLWNTERVEGDDLRFFVATKTFPVTLNQNASVEYISDGEIRKLELTAGDQLTFLRYLGEGFTVLSFEGVEYGINEAELRDVSDIGSMPTVEDQWVRVTCADGSQPWLLYAAMIELDGVVPSPMLAYGESWDIAPEDVEQVRAEAEANRLAYEGLEPGVLE</sequence>
<proteinExistence type="predicted"/>
<evidence type="ECO:0000313" key="2">
    <source>
        <dbReference type="EMBL" id="KCZ61654.1"/>
    </source>
</evidence>
<gene>
    <name evidence="2" type="ORF">HY36_03665</name>
</gene>
<dbReference type="AlphaFoldDB" id="A0A059E124"/>
<comment type="caution">
    <text evidence="2">The sequence shown here is derived from an EMBL/GenBank/DDBJ whole genome shotgun (WGS) entry which is preliminary data.</text>
</comment>
<feature type="compositionally biased region" description="Low complexity" evidence="1">
    <location>
        <begin position="26"/>
        <end position="43"/>
    </location>
</feature>
<dbReference type="eggNOG" id="ENOG5032U4X">
    <property type="taxonomic scope" value="Bacteria"/>
</dbReference>
<reference evidence="2 3" key="1">
    <citation type="journal article" date="2014" name="Antonie Van Leeuwenhoek">
        <title>Hyphomonas beringensis sp. nov. and Hyphomonas chukchiensis sp. nov., isolated from surface seawater of the Bering Sea and Chukchi Sea.</title>
        <authorList>
            <person name="Li C."/>
            <person name="Lai Q."/>
            <person name="Li G."/>
            <person name="Dong C."/>
            <person name="Wang J."/>
            <person name="Liao Y."/>
            <person name="Shao Z."/>
        </authorList>
    </citation>
    <scope>NUCLEOTIDE SEQUENCE [LARGE SCALE GENOMIC DNA]</scope>
    <source>
        <strain evidence="2 3">22II1-22F38</strain>
    </source>
</reference>
<evidence type="ECO:0000313" key="3">
    <source>
        <dbReference type="Proteomes" id="UP000024547"/>
    </source>
</evidence>
<keyword evidence="3" id="KW-1185">Reference proteome</keyword>
<evidence type="ECO:0008006" key="4">
    <source>
        <dbReference type="Google" id="ProtNLM"/>
    </source>
</evidence>
<feature type="region of interest" description="Disordered" evidence="1">
    <location>
        <begin position="26"/>
        <end position="55"/>
    </location>
</feature>
<dbReference type="PROSITE" id="PS51257">
    <property type="entry name" value="PROKAR_LIPOPROTEIN"/>
    <property type="match status" value="1"/>
</dbReference>
<dbReference type="Proteomes" id="UP000024547">
    <property type="component" value="Unassembled WGS sequence"/>
</dbReference>
<evidence type="ECO:0000256" key="1">
    <source>
        <dbReference type="SAM" id="MobiDB-lite"/>
    </source>
</evidence>
<dbReference type="RefSeq" id="WP_051602615.1">
    <property type="nucleotide sequence ID" value="NZ_AWFH01000012.1"/>
</dbReference>
<dbReference type="EMBL" id="AWFH01000012">
    <property type="protein sequence ID" value="KCZ61654.1"/>
    <property type="molecule type" value="Genomic_DNA"/>
</dbReference>
<name>A0A059E124_9PROT</name>
<accession>A0A059E124</accession>
<organism evidence="2 3">
    <name type="scientific">Hyphomonas atlantica</name>
    <dbReference type="NCBI Taxonomy" id="1280948"/>
    <lineage>
        <taxon>Bacteria</taxon>
        <taxon>Pseudomonadati</taxon>
        <taxon>Pseudomonadota</taxon>
        <taxon>Alphaproteobacteria</taxon>
        <taxon>Hyphomonadales</taxon>
        <taxon>Hyphomonadaceae</taxon>
        <taxon>Hyphomonas</taxon>
    </lineage>
</organism>
<dbReference type="OrthoDB" id="7618452at2"/>
<protein>
    <recommendedName>
        <fullName evidence="4">Lipoprotein</fullName>
    </recommendedName>
</protein>
<dbReference type="PATRIC" id="fig|1280948.3.peg.1564"/>